<dbReference type="EMBL" id="CP065725">
    <property type="protein sequence ID" value="QPT40645.1"/>
    <property type="molecule type" value="Genomic_DNA"/>
</dbReference>
<evidence type="ECO:0000313" key="3">
    <source>
        <dbReference type="Proteomes" id="UP000254603"/>
    </source>
</evidence>
<accession>A0A378XCQ7</accession>
<evidence type="ECO:0000313" key="4">
    <source>
        <dbReference type="Proteomes" id="UP000594903"/>
    </source>
</evidence>
<dbReference type="InterPro" id="IPR007423">
    <property type="entry name" value="Sel_put"/>
</dbReference>
<dbReference type="STRING" id="1122619.GCA_000373745_00024"/>
<dbReference type="Proteomes" id="UP000254603">
    <property type="component" value="Unassembled WGS sequence"/>
</dbReference>
<reference evidence="2 3" key="1">
    <citation type="submission" date="2018-06" db="EMBL/GenBank/DDBJ databases">
        <authorList>
            <consortium name="Pathogen Informatics"/>
            <person name="Doyle S."/>
        </authorList>
    </citation>
    <scope>NUCLEOTIDE SEQUENCE [LARGE SCALE GENOMIC DNA]</scope>
    <source>
        <strain evidence="2 3">NCTC11997</strain>
    </source>
</reference>
<dbReference type="OrthoDB" id="9814284at2"/>
<dbReference type="Pfam" id="PF04328">
    <property type="entry name" value="Sel_put"/>
    <property type="match status" value="1"/>
</dbReference>
<dbReference type="AlphaFoldDB" id="A0A378XCQ7"/>
<gene>
    <name evidence="1" type="ORF">I6G29_03430</name>
    <name evidence="2" type="ORF">NCTC11997_00737</name>
</gene>
<evidence type="ECO:0000313" key="2">
    <source>
        <dbReference type="EMBL" id="SUA52317.1"/>
    </source>
</evidence>
<dbReference type="EMBL" id="UGSB01000001">
    <property type="protein sequence ID" value="SUA52317.1"/>
    <property type="molecule type" value="Genomic_DNA"/>
</dbReference>
<sequence>MFSFSQFAKTGRQVKAGGKYLSQTARLMVGVPSYDMYLAHMAHKHPDQEPMTYKEFYRDRVNARYGGGDGSFRCC</sequence>
<evidence type="ECO:0000313" key="1">
    <source>
        <dbReference type="EMBL" id="QPT40645.1"/>
    </source>
</evidence>
<dbReference type="RefSeq" id="WP_018573209.1">
    <property type="nucleotide sequence ID" value="NZ_CP065725.1"/>
</dbReference>
<organism evidence="2 3">
    <name type="scientific">Oligella ureolytica</name>
    <dbReference type="NCBI Taxonomy" id="90244"/>
    <lineage>
        <taxon>Bacteria</taxon>
        <taxon>Pseudomonadati</taxon>
        <taxon>Pseudomonadota</taxon>
        <taxon>Betaproteobacteria</taxon>
        <taxon>Burkholderiales</taxon>
        <taxon>Alcaligenaceae</taxon>
        <taxon>Oligella</taxon>
    </lineage>
</organism>
<reference evidence="1 4" key="2">
    <citation type="submission" date="2020-12" db="EMBL/GenBank/DDBJ databases">
        <title>FDA dAtabase for Regulatory Grade micrObial Sequences (FDA-ARGOS): Supporting development and validation of Infectious Disease Dx tests.</title>
        <authorList>
            <person name="Sproer C."/>
            <person name="Gronow S."/>
            <person name="Severitt S."/>
            <person name="Schroder I."/>
            <person name="Tallon L."/>
            <person name="Sadzewicz L."/>
            <person name="Zhao X."/>
            <person name="Boylan J."/>
            <person name="Ott S."/>
            <person name="Bowen H."/>
            <person name="Vavikolanu K."/>
            <person name="Mehta A."/>
            <person name="Aluvathingal J."/>
            <person name="Nadendla S."/>
            <person name="Lowell S."/>
            <person name="Myers T."/>
            <person name="Yan Y."/>
            <person name="Sichtig H."/>
        </authorList>
    </citation>
    <scope>NUCLEOTIDE SEQUENCE [LARGE SCALE GENOMIC DNA]</scope>
    <source>
        <strain evidence="1 4">FDAARGOS_872</strain>
    </source>
</reference>
<keyword evidence="4" id="KW-1185">Reference proteome</keyword>
<protein>
    <submittedName>
        <fullName evidence="2">Uncharacterized small protein</fullName>
    </submittedName>
    <submittedName>
        <fullName evidence="1">YbdD/YjiX family protein</fullName>
    </submittedName>
</protein>
<proteinExistence type="predicted"/>
<dbReference type="PANTHER" id="PTHR38453">
    <property type="entry name" value="CYTOPLASMIC PROTEIN-RELATED"/>
    <property type="match status" value="1"/>
</dbReference>
<dbReference type="Proteomes" id="UP000594903">
    <property type="component" value="Chromosome"/>
</dbReference>
<name>A0A378XCQ7_9BURK</name>
<dbReference type="PANTHER" id="PTHR38453:SF1">
    <property type="entry name" value="CYTOPLASMIC PROTEIN"/>
    <property type="match status" value="1"/>
</dbReference>